<reference evidence="3" key="3">
    <citation type="submission" date="2018-04" db="EMBL/GenBank/DDBJ databases">
        <authorList>
            <person name="Sheh A."/>
            <person name="Shen Z."/>
            <person name="Mannion A.J."/>
            <person name="Fox J.G."/>
        </authorList>
    </citation>
    <scope>NUCLEOTIDE SEQUENCE</scope>
    <source>
        <strain evidence="3">MIT 97-6194</strain>
    </source>
</reference>
<dbReference type="SMART" id="SM00860">
    <property type="entry name" value="SMI1_KNR4"/>
    <property type="match status" value="1"/>
</dbReference>
<dbReference type="Pfam" id="PF14567">
    <property type="entry name" value="SUKH_5"/>
    <property type="match status" value="1"/>
</dbReference>
<reference evidence="3 4" key="2">
    <citation type="journal article" date="2016" name="Infect. Immun.">
        <title>Helicobacter saguini, a Novel Helicobacter Isolated from Cotton-Top Tamarins with Ulcerative Colitis, Has Proinflammatory Properties and Induces Typhlocolitis and Dysplasia in Gnotobiotic IL-10-/- Mice.</title>
        <authorList>
            <person name="Shen Z."/>
            <person name="Mannion A."/>
            <person name="Whary M.T."/>
            <person name="Muthupalani S."/>
            <person name="Sheh A."/>
            <person name="Feng Y."/>
            <person name="Gong G."/>
            <person name="Vandamme P."/>
            <person name="Holcombe H.R."/>
            <person name="Paster B.J."/>
            <person name="Fox J.G."/>
        </authorList>
    </citation>
    <scope>NUCLEOTIDE SEQUENCE [LARGE SCALE GENOMIC DNA]</scope>
    <source>
        <strain evidence="3 4">MIT 97-6194</strain>
    </source>
</reference>
<dbReference type="Gene3D" id="3.40.1580.10">
    <property type="entry name" value="SMI1/KNR4-like"/>
    <property type="match status" value="1"/>
</dbReference>
<dbReference type="InterPro" id="IPR037883">
    <property type="entry name" value="Knr4/Smi1-like_sf"/>
</dbReference>
<feature type="domain" description="Knr4/Smi1-like" evidence="1">
    <location>
        <begin position="17"/>
        <end position="129"/>
    </location>
</feature>
<evidence type="ECO:0000313" key="3">
    <source>
        <dbReference type="EMBL" id="TLD94088.1"/>
    </source>
</evidence>
<dbReference type="InterPro" id="IPR018958">
    <property type="entry name" value="Knr4/Smi1-like_dom"/>
</dbReference>
<reference evidence="2 5" key="4">
    <citation type="submission" date="2019-12" db="EMBL/GenBank/DDBJ databases">
        <title>Multi-Generational Helicobacter saguini Isolates.</title>
        <authorList>
            <person name="Mannion A."/>
            <person name="Shen Z."/>
            <person name="Fox J.G."/>
        </authorList>
    </citation>
    <scope>NUCLEOTIDE SEQUENCE [LARGE SCALE GENOMIC DNA]</scope>
    <source>
        <strain evidence="2">16-048</strain>
        <strain evidence="5">16-048 (F4)</strain>
    </source>
</reference>
<dbReference type="EMBL" id="JRMP02000010">
    <property type="protein sequence ID" value="TLD94088.1"/>
    <property type="molecule type" value="Genomic_DNA"/>
</dbReference>
<dbReference type="RefSeq" id="WP_052062608.1">
    <property type="nucleotide sequence ID" value="NZ_JRMP02000010.1"/>
</dbReference>
<dbReference type="EMBL" id="QBIU01000001">
    <property type="protein sequence ID" value="MWV69007.1"/>
    <property type="molecule type" value="Genomic_DNA"/>
</dbReference>
<evidence type="ECO:0000313" key="2">
    <source>
        <dbReference type="EMBL" id="MWV69007.1"/>
    </source>
</evidence>
<dbReference type="AlphaFoldDB" id="A0A347VIE9"/>
<dbReference type="OrthoDB" id="5880263at2"/>
<proteinExistence type="predicted"/>
<dbReference type="SUPFAM" id="SSF160631">
    <property type="entry name" value="SMI1/KNR4-like"/>
    <property type="match status" value="1"/>
</dbReference>
<gene>
    <name evidence="2" type="ORF">DCO61_02945</name>
    <name evidence="3" type="ORF">LS64_007170</name>
</gene>
<evidence type="ECO:0000313" key="5">
    <source>
        <dbReference type="Proteomes" id="UP000477070"/>
    </source>
</evidence>
<dbReference type="Proteomes" id="UP000029714">
    <property type="component" value="Unassembled WGS sequence"/>
</dbReference>
<name>A0A347VIE9_9HELI</name>
<sequence length="136" mass="15491">MYAEIKKLGLELECGKGASDSDIESFESKLGLKVGEEYRAFLKEFGNLSVEYLEFYGICKSEDSIPSAVFATLNAREEINLYKDFIVVEEVGNGDFYCVDSKDNVFLFKYGEFDNPQNLNLTFKAFLLQEIKSIKE</sequence>
<keyword evidence="4" id="KW-1185">Reference proteome</keyword>
<accession>A0A347VIE9</accession>
<reference evidence="3 4" key="1">
    <citation type="journal article" date="2014" name="Genome Announc.">
        <title>Draft genome sequences of eight enterohepatic helicobacter species isolated from both laboratory and wild rodents.</title>
        <authorList>
            <person name="Sheh A."/>
            <person name="Shen Z."/>
            <person name="Fox J.G."/>
        </authorList>
    </citation>
    <scope>NUCLEOTIDE SEQUENCE [LARGE SCALE GENOMIC DNA]</scope>
    <source>
        <strain evidence="3 4">MIT 97-6194</strain>
    </source>
</reference>
<protein>
    <submittedName>
        <fullName evidence="3">SMI1/KNR4 family protein</fullName>
    </submittedName>
</protein>
<comment type="caution">
    <text evidence="3">The sequence shown here is derived from an EMBL/GenBank/DDBJ whole genome shotgun (WGS) entry which is preliminary data.</text>
</comment>
<dbReference type="Proteomes" id="UP000477070">
    <property type="component" value="Unassembled WGS sequence"/>
</dbReference>
<organism evidence="3 4">
    <name type="scientific">Helicobacter saguini</name>
    <dbReference type="NCBI Taxonomy" id="1548018"/>
    <lineage>
        <taxon>Bacteria</taxon>
        <taxon>Pseudomonadati</taxon>
        <taxon>Campylobacterota</taxon>
        <taxon>Epsilonproteobacteria</taxon>
        <taxon>Campylobacterales</taxon>
        <taxon>Helicobacteraceae</taxon>
        <taxon>Helicobacter</taxon>
    </lineage>
</organism>
<evidence type="ECO:0000313" key="4">
    <source>
        <dbReference type="Proteomes" id="UP000029714"/>
    </source>
</evidence>
<evidence type="ECO:0000259" key="1">
    <source>
        <dbReference type="SMART" id="SM00860"/>
    </source>
</evidence>